<dbReference type="STRING" id="29354.IO98_07150"/>
<comment type="caution">
    <text evidence="2">The sequence shown here is derived from an EMBL/GenBank/DDBJ whole genome shotgun (WGS) entry which is preliminary data.</text>
</comment>
<dbReference type="InterPro" id="IPR016181">
    <property type="entry name" value="Acyl_CoA_acyltransferase"/>
</dbReference>
<proteinExistence type="predicted"/>
<keyword evidence="3" id="KW-1185">Reference proteome</keyword>
<dbReference type="PANTHER" id="PTHR43233">
    <property type="entry name" value="FAMILY N-ACETYLTRANSFERASE, PUTATIVE (AFU_ORTHOLOGUE AFUA_6G03350)-RELATED"/>
    <property type="match status" value="1"/>
</dbReference>
<dbReference type="Pfam" id="PF13508">
    <property type="entry name" value="Acetyltransf_7"/>
    <property type="match status" value="1"/>
</dbReference>
<evidence type="ECO:0000313" key="2">
    <source>
        <dbReference type="EMBL" id="KEZ90551.1"/>
    </source>
</evidence>
<accession>A0A084JNL7</accession>
<dbReference type="Proteomes" id="UP000028525">
    <property type="component" value="Unassembled WGS sequence"/>
</dbReference>
<protein>
    <submittedName>
        <fullName evidence="2">GCN5 family acetyltransferase</fullName>
    </submittedName>
</protein>
<evidence type="ECO:0000259" key="1">
    <source>
        <dbReference type="PROSITE" id="PS51186"/>
    </source>
</evidence>
<dbReference type="RefSeq" id="WP_154521053.1">
    <property type="nucleotide sequence ID" value="NZ_JPME01000010.1"/>
</dbReference>
<dbReference type="EMBL" id="JPME01000010">
    <property type="protein sequence ID" value="KEZ90551.1"/>
    <property type="molecule type" value="Genomic_DNA"/>
</dbReference>
<dbReference type="InterPro" id="IPR000182">
    <property type="entry name" value="GNAT_dom"/>
</dbReference>
<dbReference type="GO" id="GO:0016747">
    <property type="term" value="F:acyltransferase activity, transferring groups other than amino-acyl groups"/>
    <property type="evidence" value="ECO:0007669"/>
    <property type="project" value="InterPro"/>
</dbReference>
<dbReference type="InterPro" id="IPR053144">
    <property type="entry name" value="Acetyltransferase_Butenolide"/>
</dbReference>
<dbReference type="PROSITE" id="PS51186">
    <property type="entry name" value="GNAT"/>
    <property type="match status" value="1"/>
</dbReference>
<organism evidence="2 3">
    <name type="scientific">Lacrimispora celerecrescens</name>
    <dbReference type="NCBI Taxonomy" id="29354"/>
    <lineage>
        <taxon>Bacteria</taxon>
        <taxon>Bacillati</taxon>
        <taxon>Bacillota</taxon>
        <taxon>Clostridia</taxon>
        <taxon>Lachnospirales</taxon>
        <taxon>Lachnospiraceae</taxon>
        <taxon>Lacrimispora</taxon>
    </lineage>
</organism>
<dbReference type="AlphaFoldDB" id="A0A084JNL7"/>
<sequence length="141" mass="16296">MDIQIVYEAPEAQDYISLRLRAGMNNKDLERSKIALQNSLFTVSLYDKEKLIGFGRVVGDGGITYVVSDIMVDKDYRRKGYAEQIMKAIDGYFEENSHEDSYICLIANCPADLLYHKHHFEYLPDDKCGMLRNQKKENDNC</sequence>
<name>A0A084JNL7_9FIRM</name>
<gene>
    <name evidence="2" type="ORF">IO98_07150</name>
</gene>
<feature type="domain" description="N-acetyltransferase" evidence="1">
    <location>
        <begin position="1"/>
        <end position="141"/>
    </location>
</feature>
<dbReference type="CDD" id="cd04301">
    <property type="entry name" value="NAT_SF"/>
    <property type="match status" value="1"/>
</dbReference>
<dbReference type="Gene3D" id="3.40.630.30">
    <property type="match status" value="1"/>
</dbReference>
<dbReference type="PANTHER" id="PTHR43233:SF1">
    <property type="entry name" value="FAMILY N-ACETYLTRANSFERASE, PUTATIVE (AFU_ORTHOLOGUE AFUA_6G03350)-RELATED"/>
    <property type="match status" value="1"/>
</dbReference>
<dbReference type="SUPFAM" id="SSF55729">
    <property type="entry name" value="Acyl-CoA N-acyltransferases (Nat)"/>
    <property type="match status" value="1"/>
</dbReference>
<evidence type="ECO:0000313" key="3">
    <source>
        <dbReference type="Proteomes" id="UP000028525"/>
    </source>
</evidence>
<reference evidence="2 3" key="1">
    <citation type="submission" date="2014-07" db="EMBL/GenBank/DDBJ databases">
        <title>Draft genome of Clostridium celerecrescens 152B isolated from sediments associated with methane hydrate from Krishna Godavari basin.</title>
        <authorList>
            <person name="Honkalas V.S."/>
            <person name="Dabir A.P."/>
            <person name="Arora P."/>
            <person name="Dhakephalkar P.K."/>
        </authorList>
    </citation>
    <scope>NUCLEOTIDE SEQUENCE [LARGE SCALE GENOMIC DNA]</scope>
    <source>
        <strain evidence="2 3">152B</strain>
    </source>
</reference>
<keyword evidence="2" id="KW-0808">Transferase</keyword>